<evidence type="ECO:0000256" key="11">
    <source>
        <dbReference type="PROSITE-ProRule" id="PRU10015"/>
    </source>
</evidence>
<reference evidence="13 14" key="1">
    <citation type="submission" date="2024-04" db="EMBL/GenBank/DDBJ databases">
        <authorList>
            <person name="Cremers G."/>
        </authorList>
    </citation>
    <scope>NUCLEOTIDE SEQUENCE [LARGE SCALE GENOMIC DNA]</scope>
    <source>
        <strain evidence="13">MeCH1-AG</strain>
    </source>
</reference>
<name>A0ABP1C9V5_9GAMM</name>
<dbReference type="InterPro" id="IPR002792">
    <property type="entry name" value="TRAM_dom"/>
</dbReference>
<dbReference type="HAMAP" id="MF_01010">
    <property type="entry name" value="23SrRNA_methyltr_RlmD"/>
    <property type="match status" value="1"/>
</dbReference>
<dbReference type="InterPro" id="IPR029063">
    <property type="entry name" value="SAM-dependent_MTases_sf"/>
</dbReference>
<gene>
    <name evidence="9 13" type="primary">rlmD</name>
    <name evidence="13" type="ORF">MECH1_V1_2187</name>
</gene>
<keyword evidence="14" id="KW-1185">Reference proteome</keyword>
<dbReference type="NCBIfam" id="TIGR00479">
    <property type="entry name" value="rumA"/>
    <property type="match status" value="1"/>
</dbReference>
<evidence type="ECO:0000313" key="13">
    <source>
        <dbReference type="EMBL" id="CAL1240963.1"/>
    </source>
</evidence>
<evidence type="ECO:0000256" key="5">
    <source>
        <dbReference type="ARBA" id="ARBA00022691"/>
    </source>
</evidence>
<comment type="catalytic activity">
    <reaction evidence="9">
        <text>uridine(1939) in 23S rRNA + S-adenosyl-L-methionine = 5-methyluridine(1939) in 23S rRNA + S-adenosyl-L-homocysteine + H(+)</text>
        <dbReference type="Rhea" id="RHEA:42908"/>
        <dbReference type="Rhea" id="RHEA-COMP:10278"/>
        <dbReference type="Rhea" id="RHEA-COMP:10279"/>
        <dbReference type="ChEBI" id="CHEBI:15378"/>
        <dbReference type="ChEBI" id="CHEBI:57856"/>
        <dbReference type="ChEBI" id="CHEBI:59789"/>
        <dbReference type="ChEBI" id="CHEBI:65315"/>
        <dbReference type="ChEBI" id="CHEBI:74447"/>
        <dbReference type="EC" id="2.1.1.190"/>
    </reaction>
</comment>
<dbReference type="Pfam" id="PF05958">
    <property type="entry name" value="tRNA_U5-meth_tr"/>
    <property type="match status" value="1"/>
</dbReference>
<sequence>MPQGARQARIEAFTHDGRGVARVDGKVVFIEGALPGEEVSFVYTAVHRDHGEGRVEAVLTAAPDRVTPRCPQYADCGGCSLQHLSAPAQIAMKQGLLVEQLRHIGKIAEVPLWPPLLGPVWGYRRKARLSVRYVARKGRALVGFRDRTGAWVADLAFCPTLHPVIGERLQALSELVGSLSIKTRVPQIEVAVGDRRAALVFRTLDDPSAEDRAQLAAFGERFGFDIYLQRHGPESILPVWPEAPEPLRYALPDQGLEFRFKATEFIQVNAAVNRALVDRVVEVLRPEPGERVLDLFCGLGNFTLALARHAGEVVGAEGVPELVQRARENAAANALTNAEFYLADLTQPLDGQAWAFQRYHKVLLDPARGGAQEVLAGVPHWGASRILYVSCNPATLARDAGLLVHRHGYRLVRAGVLDMFPHTAHVESMALFER</sequence>
<feature type="binding site" evidence="9">
    <location>
        <position position="76"/>
    </location>
    <ligand>
        <name>[4Fe-4S] cluster</name>
        <dbReference type="ChEBI" id="CHEBI:49883"/>
    </ligand>
</feature>
<dbReference type="Gene3D" id="2.40.50.1070">
    <property type="match status" value="1"/>
</dbReference>
<feature type="binding site" evidence="9 10">
    <location>
        <position position="296"/>
    </location>
    <ligand>
        <name>S-adenosyl-L-methionine</name>
        <dbReference type="ChEBI" id="CHEBI:59789"/>
    </ligand>
</feature>
<feature type="binding site" evidence="9">
    <location>
        <position position="70"/>
    </location>
    <ligand>
        <name>[4Fe-4S] cluster</name>
        <dbReference type="ChEBI" id="CHEBI:49883"/>
    </ligand>
</feature>
<dbReference type="CDD" id="cd02440">
    <property type="entry name" value="AdoMet_MTases"/>
    <property type="match status" value="1"/>
</dbReference>
<keyword evidence="4 9" id="KW-0808">Transferase</keyword>
<keyword evidence="1 9" id="KW-0004">4Fe-4S</keyword>
<dbReference type="PROSITE" id="PS01231">
    <property type="entry name" value="TRMA_2"/>
    <property type="match status" value="1"/>
</dbReference>
<evidence type="ECO:0000256" key="7">
    <source>
        <dbReference type="ARBA" id="ARBA00023004"/>
    </source>
</evidence>
<evidence type="ECO:0000313" key="14">
    <source>
        <dbReference type="Proteomes" id="UP001497493"/>
    </source>
</evidence>
<dbReference type="InterPro" id="IPR012340">
    <property type="entry name" value="NA-bd_OB-fold"/>
</dbReference>
<evidence type="ECO:0000256" key="9">
    <source>
        <dbReference type="HAMAP-Rule" id="MF_01010"/>
    </source>
</evidence>
<organism evidence="13 14">
    <name type="scientific">Candidatus Methylocalor cossyra</name>
    <dbReference type="NCBI Taxonomy" id="3108543"/>
    <lineage>
        <taxon>Bacteria</taxon>
        <taxon>Pseudomonadati</taxon>
        <taxon>Pseudomonadota</taxon>
        <taxon>Gammaproteobacteria</taxon>
        <taxon>Methylococcales</taxon>
        <taxon>Methylococcaceae</taxon>
        <taxon>Candidatus Methylocalor</taxon>
    </lineage>
</organism>
<dbReference type="PROSITE" id="PS50926">
    <property type="entry name" value="TRAM"/>
    <property type="match status" value="1"/>
</dbReference>
<dbReference type="InterPro" id="IPR010280">
    <property type="entry name" value="U5_MeTrfase_fam"/>
</dbReference>
<keyword evidence="3 9" id="KW-0489">Methyltransferase</keyword>
<feature type="domain" description="TRAM" evidence="12">
    <location>
        <begin position="1"/>
        <end position="57"/>
    </location>
</feature>
<dbReference type="Gene3D" id="2.40.50.140">
    <property type="entry name" value="Nucleic acid-binding proteins"/>
    <property type="match status" value="1"/>
</dbReference>
<feature type="binding site" evidence="9">
    <location>
        <position position="344"/>
    </location>
    <ligand>
        <name>S-adenosyl-L-methionine</name>
        <dbReference type="ChEBI" id="CHEBI:59789"/>
    </ligand>
</feature>
<keyword evidence="6 9" id="KW-0479">Metal-binding</keyword>
<evidence type="ECO:0000256" key="4">
    <source>
        <dbReference type="ARBA" id="ARBA00022679"/>
    </source>
</evidence>
<feature type="binding site" evidence="9">
    <location>
        <position position="301"/>
    </location>
    <ligand>
        <name>S-adenosyl-L-methionine</name>
        <dbReference type="ChEBI" id="CHEBI:59789"/>
    </ligand>
</feature>
<dbReference type="PANTHER" id="PTHR11061">
    <property type="entry name" value="RNA M5U METHYLTRANSFERASE"/>
    <property type="match status" value="1"/>
</dbReference>
<dbReference type="InterPro" id="IPR001566">
    <property type="entry name" value="23S_rRNA_MeTrfase_RlmD"/>
</dbReference>
<comment type="similarity">
    <text evidence="9">Belongs to the class I-like SAM-binding methyltransferase superfamily. RNA M5U methyltransferase family. RlmD subfamily.</text>
</comment>
<evidence type="ECO:0000256" key="10">
    <source>
        <dbReference type="PROSITE-ProRule" id="PRU01024"/>
    </source>
</evidence>
<dbReference type="Proteomes" id="UP001497493">
    <property type="component" value="Chromosome"/>
</dbReference>
<evidence type="ECO:0000256" key="3">
    <source>
        <dbReference type="ARBA" id="ARBA00022603"/>
    </source>
</evidence>
<evidence type="ECO:0000256" key="2">
    <source>
        <dbReference type="ARBA" id="ARBA00022552"/>
    </source>
</evidence>
<keyword evidence="8 9" id="KW-0411">Iron-sulfur</keyword>
<keyword evidence="7 9" id="KW-0408">Iron</keyword>
<keyword evidence="2 9" id="KW-0698">rRNA processing</keyword>
<dbReference type="SUPFAM" id="SSF50249">
    <property type="entry name" value="Nucleic acid-binding proteins"/>
    <property type="match status" value="1"/>
</dbReference>
<evidence type="ECO:0000259" key="12">
    <source>
        <dbReference type="PROSITE" id="PS50926"/>
    </source>
</evidence>
<dbReference type="PROSITE" id="PS51687">
    <property type="entry name" value="SAM_MT_RNA_M5U"/>
    <property type="match status" value="1"/>
</dbReference>
<feature type="binding site" evidence="9">
    <location>
        <position position="79"/>
    </location>
    <ligand>
        <name>[4Fe-4S] cluster</name>
        <dbReference type="ChEBI" id="CHEBI:49883"/>
    </ligand>
</feature>
<dbReference type="Gene3D" id="3.40.50.150">
    <property type="entry name" value="Vaccinia Virus protein VP39"/>
    <property type="match status" value="1"/>
</dbReference>
<dbReference type="Pfam" id="PF01938">
    <property type="entry name" value="TRAM"/>
    <property type="match status" value="1"/>
</dbReference>
<feature type="binding site" evidence="9 10">
    <location>
        <position position="267"/>
    </location>
    <ligand>
        <name>S-adenosyl-L-methionine</name>
        <dbReference type="ChEBI" id="CHEBI:59789"/>
    </ligand>
</feature>
<dbReference type="PROSITE" id="PS01230">
    <property type="entry name" value="TRMA_1"/>
    <property type="match status" value="1"/>
</dbReference>
<accession>A0ABP1C9V5</accession>
<dbReference type="GO" id="GO:0032259">
    <property type="term" value="P:methylation"/>
    <property type="evidence" value="ECO:0007669"/>
    <property type="project" value="UniProtKB-KW"/>
</dbReference>
<feature type="binding site" evidence="9 10">
    <location>
        <position position="317"/>
    </location>
    <ligand>
        <name>S-adenosyl-L-methionine</name>
        <dbReference type="ChEBI" id="CHEBI:59789"/>
    </ligand>
</feature>
<dbReference type="GO" id="GO:0008168">
    <property type="term" value="F:methyltransferase activity"/>
    <property type="evidence" value="ECO:0007669"/>
    <property type="project" value="UniProtKB-KW"/>
</dbReference>
<feature type="active site" evidence="11">
    <location>
        <position position="391"/>
    </location>
</feature>
<proteinExistence type="inferred from homology"/>
<keyword evidence="5 9" id="KW-0949">S-adenosyl-L-methionine</keyword>
<feature type="active site" description="Nucleophile" evidence="9 10">
    <location>
        <position position="391"/>
    </location>
</feature>
<feature type="binding site" evidence="9 10">
    <location>
        <position position="365"/>
    </location>
    <ligand>
        <name>S-adenosyl-L-methionine</name>
        <dbReference type="ChEBI" id="CHEBI:59789"/>
    </ligand>
</feature>
<dbReference type="InterPro" id="IPR030391">
    <property type="entry name" value="MeTrfase_TrmA_CS"/>
</dbReference>
<evidence type="ECO:0000256" key="6">
    <source>
        <dbReference type="ARBA" id="ARBA00022723"/>
    </source>
</evidence>
<evidence type="ECO:0000256" key="8">
    <source>
        <dbReference type="ARBA" id="ARBA00023014"/>
    </source>
</evidence>
<dbReference type="NCBIfam" id="NF009639">
    <property type="entry name" value="PRK13168.1"/>
    <property type="match status" value="1"/>
</dbReference>
<feature type="binding site" evidence="9">
    <location>
        <position position="158"/>
    </location>
    <ligand>
        <name>[4Fe-4S] cluster</name>
        <dbReference type="ChEBI" id="CHEBI:49883"/>
    </ligand>
</feature>
<dbReference type="RefSeq" id="WP_348757504.1">
    <property type="nucleotide sequence ID" value="NZ_OZ026884.1"/>
</dbReference>
<dbReference type="SUPFAM" id="SSF53335">
    <property type="entry name" value="S-adenosyl-L-methionine-dependent methyltransferases"/>
    <property type="match status" value="1"/>
</dbReference>
<dbReference type="PANTHER" id="PTHR11061:SF49">
    <property type="entry name" value="23S RRNA (URACIL(1939)-C(5))-METHYLTRANSFERASE RLMD"/>
    <property type="match status" value="1"/>
</dbReference>
<dbReference type="EC" id="2.1.1.190" evidence="9"/>
<dbReference type="EMBL" id="OZ026884">
    <property type="protein sequence ID" value="CAL1240963.1"/>
    <property type="molecule type" value="Genomic_DNA"/>
</dbReference>
<protein>
    <recommendedName>
        <fullName evidence="9">23S rRNA (uracil(1939)-C(5))-methyltransferase RlmD</fullName>
        <ecNumber evidence="9">2.1.1.190</ecNumber>
    </recommendedName>
    <alternativeName>
        <fullName evidence="9">23S rRNA(m5U1939)-methyltransferase</fullName>
    </alternativeName>
</protein>
<dbReference type="InterPro" id="IPR030390">
    <property type="entry name" value="MeTrfase_TrmA_AS"/>
</dbReference>
<evidence type="ECO:0000256" key="1">
    <source>
        <dbReference type="ARBA" id="ARBA00022485"/>
    </source>
</evidence>
<comment type="function">
    <text evidence="9">Catalyzes the formation of 5-methyl-uridine at position 1939 (m5U1939) in 23S rRNA.</text>
</comment>